<organism evidence="1 2">
    <name type="scientific">Kluyveromyces marxianus (strain DMKU3-1042 / BCC 29191 / NBRC 104275)</name>
    <name type="common">Yeast</name>
    <name type="synonym">Candida kefyr</name>
    <dbReference type="NCBI Taxonomy" id="1003335"/>
    <lineage>
        <taxon>Eukaryota</taxon>
        <taxon>Fungi</taxon>
        <taxon>Dikarya</taxon>
        <taxon>Ascomycota</taxon>
        <taxon>Saccharomycotina</taxon>
        <taxon>Saccharomycetes</taxon>
        <taxon>Saccharomycetales</taxon>
        <taxon>Saccharomycetaceae</taxon>
        <taxon>Kluyveromyces</taxon>
    </lineage>
</organism>
<dbReference type="RefSeq" id="XP_022675903.1">
    <property type="nucleotide sequence ID" value="XM_022819326.1"/>
</dbReference>
<dbReference type="Proteomes" id="UP000065495">
    <property type="component" value="Chromosome 4"/>
</dbReference>
<reference evidence="1 2" key="1">
    <citation type="journal article" date="2015" name="Biotechnol. Biofuels">
        <title>Genetic basis of the highly efficient yeast Kluyveromyces marxianus: complete genome sequence and transcriptome analyses.</title>
        <authorList>
            <person name="Lertwattanasakul N."/>
            <person name="Kosaka T."/>
            <person name="Hosoyama A."/>
            <person name="Suzuki Y."/>
            <person name="Rodrussamee N."/>
            <person name="Matsutani M."/>
            <person name="Murata M."/>
            <person name="Fujimoto N."/>
            <person name="Suprayogi"/>
            <person name="Tsuchikane K."/>
            <person name="Limtong S."/>
            <person name="Fujita N."/>
            <person name="Yamada M."/>
        </authorList>
    </citation>
    <scope>NUCLEOTIDE SEQUENCE [LARGE SCALE GENOMIC DNA]</scope>
    <source>
        <strain evidence="2">DMKU3-1042 / BCC 29191 / NBRC 104275</strain>
    </source>
</reference>
<gene>
    <name evidence="1" type="ORF">KLMA_40052</name>
</gene>
<accession>W0TB81</accession>
<dbReference type="EMBL" id="AP012216">
    <property type="protein sequence ID" value="BAO40076.1"/>
    <property type="molecule type" value="Genomic_DNA"/>
</dbReference>
<dbReference type="OrthoDB" id="4060534at2759"/>
<evidence type="ECO:0000313" key="2">
    <source>
        <dbReference type="Proteomes" id="UP000065495"/>
    </source>
</evidence>
<dbReference type="Pfam" id="PF21736">
    <property type="entry name" value="REC102"/>
    <property type="match status" value="1"/>
</dbReference>
<evidence type="ECO:0000313" key="1">
    <source>
        <dbReference type="EMBL" id="BAO40076.1"/>
    </source>
</evidence>
<dbReference type="InterPro" id="IPR048920">
    <property type="entry name" value="REC102"/>
</dbReference>
<proteinExistence type="predicted"/>
<protein>
    <submittedName>
        <fullName evidence="1">Meiotic recombination protein REC102</fullName>
    </submittedName>
</protein>
<dbReference type="KEGG" id="kmx:KLMA_40052"/>
<dbReference type="VEuPathDB" id="FungiDB:KLMA_40052"/>
<dbReference type="GeneID" id="34716047"/>
<name>W0TB81_KLUMD</name>
<dbReference type="AlphaFoldDB" id="W0TB81"/>
<sequence length="259" mass="29731">MSKLDALYLSNDDFSIVSEWNCEIFLQNLSILHEDMIVIPSSNPYSKIMINIDGLDEQILNDVYGKFCLGRAFWERLQFEPMFSMEDSTIICEIKCKQFGDMKRGLLFDNPMSSKVHQTADIKAATLDKVVIDVKFHCKNYGDAVNRTDVFQLFNEYMNSLVMSQLEFKIPLVFSHTTRYRLVEHEKYIGTVSKCLDNSQTVTPSIVKIISKDKTSTTVFRILHDIAGAQKLVNKYKEHNGTTILPQVFEKTPTTAKRS</sequence>